<feature type="domain" description="Proteinase inhibitor I42 chagasin" evidence="3">
    <location>
        <begin position="15"/>
        <end position="96"/>
    </location>
</feature>
<dbReference type="Gene3D" id="2.60.40.2020">
    <property type="match status" value="1"/>
</dbReference>
<organism evidence="4">
    <name type="scientific">Neobodo designis</name>
    <name type="common">Flagellated protozoan</name>
    <name type="synonym">Bodo designis</name>
    <dbReference type="NCBI Taxonomy" id="312471"/>
    <lineage>
        <taxon>Eukaryota</taxon>
        <taxon>Discoba</taxon>
        <taxon>Euglenozoa</taxon>
        <taxon>Kinetoplastea</taxon>
        <taxon>Metakinetoplastina</taxon>
        <taxon>Neobodonida</taxon>
        <taxon>Neobodo</taxon>
    </lineage>
</organism>
<evidence type="ECO:0000256" key="1">
    <source>
        <dbReference type="ARBA" id="ARBA00022690"/>
    </source>
</evidence>
<gene>
    <name evidence="4" type="ORF">NDES1114_LOCUS17646</name>
</gene>
<keyword evidence="2" id="KW-0789">Thiol protease inhibitor</keyword>
<reference evidence="4" key="1">
    <citation type="submission" date="2021-01" db="EMBL/GenBank/DDBJ databases">
        <authorList>
            <person name="Corre E."/>
            <person name="Pelletier E."/>
            <person name="Niang G."/>
            <person name="Scheremetjew M."/>
            <person name="Finn R."/>
            <person name="Kale V."/>
            <person name="Holt S."/>
            <person name="Cochrane G."/>
            <person name="Meng A."/>
            <person name="Brown T."/>
            <person name="Cohen L."/>
        </authorList>
    </citation>
    <scope>NUCLEOTIDE SEQUENCE</scope>
    <source>
        <strain evidence="4">CCAP 1951/1</strain>
    </source>
</reference>
<evidence type="ECO:0000256" key="2">
    <source>
        <dbReference type="ARBA" id="ARBA00022704"/>
    </source>
</evidence>
<sequence length="108" mass="12034">MATHNIDPNGGQLDVKVGDTIVFEAEANPTTGYSWLWHNVPTNLEQLENETIKGAGIGAPGKQRFVWRVAMKDPNTTSHEIRFDYARQWEVKDPATQLSKAVVVNVSE</sequence>
<protein>
    <recommendedName>
        <fullName evidence="3">Proteinase inhibitor I42 chagasin domain-containing protein</fullName>
    </recommendedName>
</protein>
<dbReference type="AlphaFoldDB" id="A0A7S1M517"/>
<dbReference type="SUPFAM" id="SSF141066">
    <property type="entry name" value="ICP-like"/>
    <property type="match status" value="1"/>
</dbReference>
<dbReference type="Pfam" id="PF09394">
    <property type="entry name" value="Inhibitor_I42"/>
    <property type="match status" value="1"/>
</dbReference>
<keyword evidence="1" id="KW-0646">Protease inhibitor</keyword>
<accession>A0A7S1M517</accession>
<dbReference type="EMBL" id="HBGF01026675">
    <property type="protein sequence ID" value="CAD9121576.1"/>
    <property type="molecule type" value="Transcribed_RNA"/>
</dbReference>
<dbReference type="InterPro" id="IPR018990">
    <property type="entry name" value="Prot_inh_I42_chagasin"/>
</dbReference>
<dbReference type="InterPro" id="IPR036331">
    <property type="entry name" value="Chagasin-like_sf"/>
</dbReference>
<evidence type="ECO:0000313" key="4">
    <source>
        <dbReference type="EMBL" id="CAD9121576.1"/>
    </source>
</evidence>
<dbReference type="GO" id="GO:0004869">
    <property type="term" value="F:cysteine-type endopeptidase inhibitor activity"/>
    <property type="evidence" value="ECO:0007669"/>
    <property type="project" value="UniProtKB-KW"/>
</dbReference>
<proteinExistence type="predicted"/>
<evidence type="ECO:0000259" key="3">
    <source>
        <dbReference type="Pfam" id="PF09394"/>
    </source>
</evidence>
<name>A0A7S1M517_NEODS</name>